<name>B9RL38_RICCO</name>
<protein>
    <submittedName>
        <fullName evidence="1">Uncharacterized protein</fullName>
    </submittedName>
</protein>
<evidence type="ECO:0000313" key="1">
    <source>
        <dbReference type="EMBL" id="EEF47953.1"/>
    </source>
</evidence>
<proteinExistence type="predicted"/>
<dbReference type="InParanoid" id="B9RL38"/>
<evidence type="ECO:0000313" key="2">
    <source>
        <dbReference type="Proteomes" id="UP000008311"/>
    </source>
</evidence>
<reference evidence="2" key="1">
    <citation type="journal article" date="2010" name="Nat. Biotechnol.">
        <title>Draft genome sequence of the oilseed species Ricinus communis.</title>
        <authorList>
            <person name="Chan A.P."/>
            <person name="Crabtree J."/>
            <person name="Zhao Q."/>
            <person name="Lorenzi H."/>
            <person name="Orvis J."/>
            <person name="Puiu D."/>
            <person name="Melake-Berhan A."/>
            <person name="Jones K.M."/>
            <person name="Redman J."/>
            <person name="Chen G."/>
            <person name="Cahoon E.B."/>
            <person name="Gedil M."/>
            <person name="Stanke M."/>
            <person name="Haas B.J."/>
            <person name="Wortman J.R."/>
            <person name="Fraser-Liggett C.M."/>
            <person name="Ravel J."/>
            <person name="Rabinowicz P.D."/>
        </authorList>
    </citation>
    <scope>NUCLEOTIDE SEQUENCE [LARGE SCALE GENOMIC DNA]</scope>
    <source>
        <strain evidence="2">cv. Hale</strain>
    </source>
</reference>
<sequence length="164" mass="18099">MASSVCKPNANGSGSFPDMLEVVTDEFRFKAKSKAASNLVIDDYKNINVNCTALNKCVHGVRAGSRAKGVGRSLRVPLTIKKLVHTRKQSGIGADNSGMKEFHLIKDTGIKLNFLKIISLASRSGVQEVFLQAWHHISHANPIIRVSLRLKHREDVKVRIISKD</sequence>
<accession>B9RL38</accession>
<dbReference type="EMBL" id="EQ973786">
    <property type="protein sequence ID" value="EEF47953.1"/>
    <property type="molecule type" value="Genomic_DNA"/>
</dbReference>
<keyword evidence="2" id="KW-1185">Reference proteome</keyword>
<organism evidence="1 2">
    <name type="scientific">Ricinus communis</name>
    <name type="common">Castor bean</name>
    <dbReference type="NCBI Taxonomy" id="3988"/>
    <lineage>
        <taxon>Eukaryota</taxon>
        <taxon>Viridiplantae</taxon>
        <taxon>Streptophyta</taxon>
        <taxon>Embryophyta</taxon>
        <taxon>Tracheophyta</taxon>
        <taxon>Spermatophyta</taxon>
        <taxon>Magnoliopsida</taxon>
        <taxon>eudicotyledons</taxon>
        <taxon>Gunneridae</taxon>
        <taxon>Pentapetalae</taxon>
        <taxon>rosids</taxon>
        <taxon>fabids</taxon>
        <taxon>Malpighiales</taxon>
        <taxon>Euphorbiaceae</taxon>
        <taxon>Acalyphoideae</taxon>
        <taxon>Acalypheae</taxon>
        <taxon>Ricinus</taxon>
    </lineage>
</organism>
<dbReference type="AlphaFoldDB" id="B9RL38"/>
<gene>
    <name evidence="1" type="ORF">RCOM_0944370</name>
</gene>
<dbReference type="Proteomes" id="UP000008311">
    <property type="component" value="Unassembled WGS sequence"/>
</dbReference>